<dbReference type="PANTHER" id="PTHR31563:SF10">
    <property type="entry name" value="ION CHANNEL POLLUX-RELATED"/>
    <property type="match status" value="1"/>
</dbReference>
<sequence length="578" mass="66140">MFNEMHKYIKYRVDRLFNKGIIYQLIILIIGIISMLLITSVFMRFLFNYPLEKAFWEGLTQFVATGNISAVDGHIGVVIIFLIINFVGVCVWGLLIAMINNSLQIRIYNLSKGNAFIMEHNHSIILGYGEEALTIIEEFIIGRAKKIVLLSEHNADSIKKRIAFMNKHGKADIIIREGNPNIMENLKLLNVEKSHSISIINDDDTDSLKILLSLKKISDESNSKNKSMNICVLLNNMESIEIIKSIEDASFKIHAVYKYEILYKLIAQSIVYTGLSSVYEELFSYDGNDIKIEKDHNLNNMKFIDASRKVLNKNEILLGFINNQDKTLFSPGCNSIVKEKDDLIILFKNKVKSSINISSHVGVEPKYKHKVLLICNDIISSEIMEIISIYNNDSEIIQIDYNKIKDEKIKYQYLLDIINSKNITKIIIISENIETDVKAINILLIIRQIIRKNDYHIPILSLINSIENRDLIYSEDVRDFIVSGKLIGMLMAHASLNPDILSVFNGLLSKNGKDIIMQKYSDYFNEPKEFIDVHIELLQKDVILIGIKSVSKIILNPMPNTIINILDEIVVITNYETI</sequence>
<dbReference type="GO" id="GO:0006811">
    <property type="term" value="P:monoatomic ion transport"/>
    <property type="evidence" value="ECO:0007669"/>
    <property type="project" value="UniProtKB-KW"/>
</dbReference>
<reference evidence="9 10" key="1">
    <citation type="submission" date="2017-02" db="EMBL/GenBank/DDBJ databases">
        <title>Complete genome sequence of Brachyspira hampsonii genomovar I strain NSH-16 (ATCC BAA-2463).</title>
        <authorList>
            <person name="Mirajkar N.S."/>
            <person name="Gebhart C.J."/>
        </authorList>
    </citation>
    <scope>NUCLEOTIDE SEQUENCE [LARGE SCALE GENOMIC DNA]</scope>
    <source>
        <strain evidence="9 10">NSH-16</strain>
    </source>
</reference>
<dbReference type="Gene3D" id="3.40.50.720">
    <property type="entry name" value="NAD(P)-binding Rossmann-like Domain"/>
    <property type="match status" value="1"/>
</dbReference>
<feature type="transmembrane region" description="Helical" evidence="7">
    <location>
        <begin position="75"/>
        <end position="99"/>
    </location>
</feature>
<dbReference type="EMBL" id="CP019914">
    <property type="protein sequence ID" value="ASJ22708.1"/>
    <property type="molecule type" value="Genomic_DNA"/>
</dbReference>
<evidence type="ECO:0000256" key="5">
    <source>
        <dbReference type="ARBA" id="ARBA00023065"/>
    </source>
</evidence>
<dbReference type="Proteomes" id="UP000264880">
    <property type="component" value="Chromosome"/>
</dbReference>
<evidence type="ECO:0000256" key="1">
    <source>
        <dbReference type="ARBA" id="ARBA00004127"/>
    </source>
</evidence>
<comment type="subcellular location">
    <subcellularLocation>
        <location evidence="1">Endomembrane system</location>
        <topology evidence="1">Multi-pass membrane protein</topology>
    </subcellularLocation>
</comment>
<protein>
    <recommendedName>
        <fullName evidence="8">CASTOR/POLLUX/SYM8 ion channel conserved domain-containing protein</fullName>
    </recommendedName>
</protein>
<dbReference type="RefSeq" id="WP_069731404.1">
    <property type="nucleotide sequence ID" value="NZ_CP019914.1"/>
</dbReference>
<keyword evidence="5" id="KW-0406">Ion transport</keyword>
<dbReference type="GO" id="GO:0012505">
    <property type="term" value="C:endomembrane system"/>
    <property type="evidence" value="ECO:0007669"/>
    <property type="project" value="UniProtKB-SubCell"/>
</dbReference>
<gene>
    <name evidence="9" type="ORF">BHAMNSH16_14075</name>
</gene>
<proteinExistence type="predicted"/>
<feature type="domain" description="CASTOR/POLLUX/SYM8 ion channel conserved" evidence="8">
    <location>
        <begin position="261"/>
        <end position="350"/>
    </location>
</feature>
<evidence type="ECO:0000259" key="8">
    <source>
        <dbReference type="Pfam" id="PF06241"/>
    </source>
</evidence>
<feature type="transmembrane region" description="Helical" evidence="7">
    <location>
        <begin position="21"/>
        <end position="47"/>
    </location>
</feature>
<accession>A0AAC9XLT5</accession>
<feature type="domain" description="CASTOR/POLLUX/SYM8 ion channel conserved" evidence="8">
    <location>
        <begin position="485"/>
        <end position="574"/>
    </location>
</feature>
<dbReference type="InterPro" id="IPR044849">
    <property type="entry name" value="CASTOR/POLLUX/SYM8-like"/>
</dbReference>
<organism evidence="9 10">
    <name type="scientific">Brachyspira hampsonii</name>
    <dbReference type="NCBI Taxonomy" id="1287055"/>
    <lineage>
        <taxon>Bacteria</taxon>
        <taxon>Pseudomonadati</taxon>
        <taxon>Spirochaetota</taxon>
        <taxon>Spirochaetia</taxon>
        <taxon>Brachyspirales</taxon>
        <taxon>Brachyspiraceae</taxon>
        <taxon>Brachyspira</taxon>
    </lineage>
</organism>
<dbReference type="InterPro" id="IPR010420">
    <property type="entry name" value="CASTOR/POLLUX/SYM8_dom"/>
</dbReference>
<evidence type="ECO:0000256" key="2">
    <source>
        <dbReference type="ARBA" id="ARBA00022448"/>
    </source>
</evidence>
<evidence type="ECO:0000256" key="3">
    <source>
        <dbReference type="ARBA" id="ARBA00022692"/>
    </source>
</evidence>
<keyword evidence="6 7" id="KW-0472">Membrane</keyword>
<evidence type="ECO:0000256" key="4">
    <source>
        <dbReference type="ARBA" id="ARBA00022989"/>
    </source>
</evidence>
<dbReference type="Pfam" id="PF06241">
    <property type="entry name" value="Castor_Poll_mid"/>
    <property type="match status" value="2"/>
</dbReference>
<dbReference type="PANTHER" id="PTHR31563">
    <property type="entry name" value="ION CHANNEL POLLUX-RELATED"/>
    <property type="match status" value="1"/>
</dbReference>
<evidence type="ECO:0000256" key="6">
    <source>
        <dbReference type="ARBA" id="ARBA00023136"/>
    </source>
</evidence>
<keyword evidence="2" id="KW-0813">Transport</keyword>
<evidence type="ECO:0000313" key="10">
    <source>
        <dbReference type="Proteomes" id="UP000264880"/>
    </source>
</evidence>
<evidence type="ECO:0000313" key="9">
    <source>
        <dbReference type="EMBL" id="ASJ22708.1"/>
    </source>
</evidence>
<keyword evidence="3 7" id="KW-0812">Transmembrane</keyword>
<name>A0AAC9XLT5_9SPIR</name>
<dbReference type="AlphaFoldDB" id="A0AAC9XLT5"/>
<keyword evidence="10" id="KW-1185">Reference proteome</keyword>
<dbReference type="KEGG" id="bhp:BHAMNSH16_14075"/>
<keyword evidence="4 7" id="KW-1133">Transmembrane helix</keyword>
<evidence type="ECO:0000256" key="7">
    <source>
        <dbReference type="SAM" id="Phobius"/>
    </source>
</evidence>